<dbReference type="PROSITE" id="PS51184">
    <property type="entry name" value="JMJC"/>
    <property type="match status" value="1"/>
</dbReference>
<evidence type="ECO:0000259" key="2">
    <source>
        <dbReference type="PROSITE" id="PS51184"/>
    </source>
</evidence>
<keyword evidence="4" id="KW-1185">Reference proteome</keyword>
<sequence length="328" mass="37863">MLSKVVTVICCLTYVAAEDPPSHLKPFGWGDSTPMEEVQGFLPVKQFFEEYVKPNKPVVMRGANKVWPGFLNWQTDEYFASVAPEEPFIVSMDIKRGTPETPTDFVDFKEFLQKYNTSARRMVEHTPPFLWKDVLVPGSLGCDKMWYGSSYSTSVVHKDAADNINCLVYGIKNYTILSPEYDPHVFLDRPDGLYSTMEVDKVDAHKYPGLDKVKFQHTELHGGDCVFIPYKWIHQVRSYDRNIAVNIWWNHWRNNELDLSNCPTETEEKVINSAKFHGWGDFESRDEGVFEHTHDLLSMAHVIKPVTYPRWVALFTSTTFDVSNLMRS</sequence>
<dbReference type="PANTHER" id="PTHR12461:SF18">
    <property type="entry name" value="JMJC DOMAIN-CONTAINING PROTEIN"/>
    <property type="match status" value="1"/>
</dbReference>
<proteinExistence type="predicted"/>
<dbReference type="SUPFAM" id="SSF51197">
    <property type="entry name" value="Clavaminate synthase-like"/>
    <property type="match status" value="1"/>
</dbReference>
<evidence type="ECO:0000313" key="4">
    <source>
        <dbReference type="Proteomes" id="UP000593567"/>
    </source>
</evidence>
<dbReference type="AlphaFoldDB" id="A0A7J7KLD1"/>
<dbReference type="InterPro" id="IPR003347">
    <property type="entry name" value="JmjC_dom"/>
</dbReference>
<evidence type="ECO:0000313" key="3">
    <source>
        <dbReference type="EMBL" id="KAF6038981.1"/>
    </source>
</evidence>
<dbReference type="InterPro" id="IPR041667">
    <property type="entry name" value="Cupin_8"/>
</dbReference>
<dbReference type="Gene3D" id="2.60.120.650">
    <property type="entry name" value="Cupin"/>
    <property type="match status" value="1"/>
</dbReference>
<organism evidence="3 4">
    <name type="scientific">Bugula neritina</name>
    <name type="common">Brown bryozoan</name>
    <name type="synonym">Sertularia neritina</name>
    <dbReference type="NCBI Taxonomy" id="10212"/>
    <lineage>
        <taxon>Eukaryota</taxon>
        <taxon>Metazoa</taxon>
        <taxon>Spiralia</taxon>
        <taxon>Lophotrochozoa</taxon>
        <taxon>Bryozoa</taxon>
        <taxon>Gymnolaemata</taxon>
        <taxon>Cheilostomatida</taxon>
        <taxon>Flustrina</taxon>
        <taxon>Buguloidea</taxon>
        <taxon>Bugulidae</taxon>
        <taxon>Bugula</taxon>
    </lineage>
</organism>
<dbReference type="SMART" id="SM00558">
    <property type="entry name" value="JmjC"/>
    <property type="match status" value="1"/>
</dbReference>
<name>A0A7J7KLD1_BUGNE</name>
<dbReference type="EMBL" id="VXIV02000321">
    <property type="protein sequence ID" value="KAF6038981.1"/>
    <property type="molecule type" value="Genomic_DNA"/>
</dbReference>
<protein>
    <recommendedName>
        <fullName evidence="2">JmjC domain-containing protein</fullName>
    </recommendedName>
</protein>
<comment type="caution">
    <text evidence="3">The sequence shown here is derived from an EMBL/GenBank/DDBJ whole genome shotgun (WGS) entry which is preliminary data.</text>
</comment>
<dbReference type="OrthoDB" id="415358at2759"/>
<accession>A0A7J7KLD1</accession>
<evidence type="ECO:0000256" key="1">
    <source>
        <dbReference type="SAM" id="SignalP"/>
    </source>
</evidence>
<feature type="signal peptide" evidence="1">
    <location>
        <begin position="1"/>
        <end position="17"/>
    </location>
</feature>
<feature type="chain" id="PRO_5029837094" description="JmjC domain-containing protein" evidence="1">
    <location>
        <begin position="18"/>
        <end position="328"/>
    </location>
</feature>
<feature type="domain" description="JmjC" evidence="2">
    <location>
        <begin position="125"/>
        <end position="266"/>
    </location>
</feature>
<dbReference type="PANTHER" id="PTHR12461">
    <property type="entry name" value="HYPOXIA-INDUCIBLE FACTOR 1 ALPHA INHIBITOR-RELATED"/>
    <property type="match status" value="1"/>
</dbReference>
<reference evidence="3" key="1">
    <citation type="submission" date="2020-06" db="EMBL/GenBank/DDBJ databases">
        <title>Draft genome of Bugula neritina, a colonial animal packing powerful symbionts and potential medicines.</title>
        <authorList>
            <person name="Rayko M."/>
        </authorList>
    </citation>
    <scope>NUCLEOTIDE SEQUENCE [LARGE SCALE GENOMIC DNA]</scope>
    <source>
        <strain evidence="3">Kwan_BN1</strain>
    </source>
</reference>
<gene>
    <name evidence="3" type="ORF">EB796_002711</name>
</gene>
<dbReference type="Proteomes" id="UP000593567">
    <property type="component" value="Unassembled WGS sequence"/>
</dbReference>
<dbReference type="Pfam" id="PF13621">
    <property type="entry name" value="Cupin_8"/>
    <property type="match status" value="1"/>
</dbReference>
<keyword evidence="1" id="KW-0732">Signal</keyword>